<reference evidence="1" key="1">
    <citation type="submission" date="2016-10" db="EMBL/GenBank/DDBJ databases">
        <authorList>
            <person name="de Groot N.N."/>
        </authorList>
    </citation>
    <scope>NUCLEOTIDE SEQUENCE</scope>
</reference>
<dbReference type="Pfam" id="PF13181">
    <property type="entry name" value="TPR_8"/>
    <property type="match status" value="1"/>
</dbReference>
<evidence type="ECO:0000313" key="1">
    <source>
        <dbReference type="EMBL" id="SFV74611.1"/>
    </source>
</evidence>
<protein>
    <submittedName>
        <fullName evidence="1">O-linked GlcNAc transferase</fullName>
    </submittedName>
</protein>
<gene>
    <name evidence="1" type="ORF">MNB_SM-3-502</name>
</gene>
<dbReference type="PANTHER" id="PTHR44366">
    <property type="entry name" value="UDP-N-ACETYLGLUCOSAMINE--PEPTIDE N-ACETYLGLUCOSAMINYLTRANSFERASE 110 KDA SUBUNIT"/>
    <property type="match status" value="1"/>
</dbReference>
<dbReference type="Pfam" id="PF13424">
    <property type="entry name" value="TPR_12"/>
    <property type="match status" value="1"/>
</dbReference>
<name>A0A1W1D1U1_9ZZZZ</name>
<dbReference type="PROSITE" id="PS50293">
    <property type="entry name" value="TPR_REGION"/>
    <property type="match status" value="1"/>
</dbReference>
<dbReference type="GO" id="GO:0097363">
    <property type="term" value="F:protein O-acetylglucosaminyltransferase activity"/>
    <property type="evidence" value="ECO:0007669"/>
    <property type="project" value="TreeGrafter"/>
</dbReference>
<dbReference type="PANTHER" id="PTHR44366:SF1">
    <property type="entry name" value="UDP-N-ACETYLGLUCOSAMINE--PEPTIDE N-ACETYLGLUCOSAMINYLTRANSFERASE 110 KDA SUBUNIT"/>
    <property type="match status" value="1"/>
</dbReference>
<dbReference type="GO" id="GO:0006493">
    <property type="term" value="P:protein O-linked glycosylation"/>
    <property type="evidence" value="ECO:0007669"/>
    <property type="project" value="InterPro"/>
</dbReference>
<dbReference type="Gene3D" id="1.25.40.10">
    <property type="entry name" value="Tetratricopeptide repeat domain"/>
    <property type="match status" value="2"/>
</dbReference>
<dbReference type="InterPro" id="IPR011990">
    <property type="entry name" value="TPR-like_helical_dom_sf"/>
</dbReference>
<organism evidence="1">
    <name type="scientific">hydrothermal vent metagenome</name>
    <dbReference type="NCBI Taxonomy" id="652676"/>
    <lineage>
        <taxon>unclassified sequences</taxon>
        <taxon>metagenomes</taxon>
        <taxon>ecological metagenomes</taxon>
    </lineage>
</organism>
<accession>A0A1W1D1U1</accession>
<dbReference type="InterPro" id="IPR037919">
    <property type="entry name" value="OGT"/>
</dbReference>
<dbReference type="EMBL" id="FPHP01000002">
    <property type="protein sequence ID" value="SFV74611.1"/>
    <property type="molecule type" value="Genomic_DNA"/>
</dbReference>
<dbReference type="AlphaFoldDB" id="A0A1W1D1U1"/>
<sequence length="191" mass="22607">MFLIAGYFALKIYEHIQTLKDPQEKQPPQPKEKIKRDMLESVFSFEELVQKADEAFEKGDEQKALFLLQEAKRKKVDEEVLFKIGYLLDKQGKESEAMFYYQEALKIKEEYFIHNAIASLYRKQKVYDKAKEHLEKSLELDGNNAVTYYNYGNLLVDMDEKEKAKQMYQKALELDKTLTNAKVELQRLENE</sequence>
<dbReference type="PROSITE" id="PS50005">
    <property type="entry name" value="TPR"/>
    <property type="match status" value="2"/>
</dbReference>
<dbReference type="SMART" id="SM00028">
    <property type="entry name" value="TPR"/>
    <property type="match status" value="3"/>
</dbReference>
<proteinExistence type="predicted"/>
<dbReference type="SUPFAM" id="SSF48452">
    <property type="entry name" value="TPR-like"/>
    <property type="match status" value="1"/>
</dbReference>
<keyword evidence="1" id="KW-0808">Transferase</keyword>
<dbReference type="InterPro" id="IPR019734">
    <property type="entry name" value="TPR_rpt"/>
</dbReference>